<dbReference type="CDD" id="cd05563">
    <property type="entry name" value="PTS_IIB_ascorbate"/>
    <property type="match status" value="1"/>
</dbReference>
<dbReference type="InterPro" id="IPR013011">
    <property type="entry name" value="PTS_EIIB_2"/>
</dbReference>
<evidence type="ECO:0000313" key="3">
    <source>
        <dbReference type="EMBL" id="MBE5023367.1"/>
    </source>
</evidence>
<dbReference type="InterPro" id="IPR003501">
    <property type="entry name" value="PTS_EIIB_2/3"/>
</dbReference>
<dbReference type="PROSITE" id="PS51099">
    <property type="entry name" value="PTS_EIIB_TYPE_2"/>
    <property type="match status" value="1"/>
</dbReference>
<protein>
    <submittedName>
        <fullName evidence="3">PTS sugar transporter subunit IIB</fullName>
    </submittedName>
</protein>
<dbReference type="Gene3D" id="3.40.50.2300">
    <property type="match status" value="1"/>
</dbReference>
<dbReference type="InterPro" id="IPR036095">
    <property type="entry name" value="PTS_EIIB-like_sf"/>
</dbReference>
<keyword evidence="1" id="KW-0808">Transferase</keyword>
<organism evidence="3 4">
    <name type="scientific">Thermophilibacter gallinarum</name>
    <dbReference type="NCBI Taxonomy" id="2779357"/>
    <lineage>
        <taxon>Bacteria</taxon>
        <taxon>Bacillati</taxon>
        <taxon>Actinomycetota</taxon>
        <taxon>Coriobacteriia</taxon>
        <taxon>Coriobacteriales</taxon>
        <taxon>Atopobiaceae</taxon>
        <taxon>Thermophilibacter</taxon>
    </lineage>
</organism>
<keyword evidence="4" id="KW-1185">Reference proteome</keyword>
<dbReference type="SUPFAM" id="SSF52794">
    <property type="entry name" value="PTS system IIB component-like"/>
    <property type="match status" value="1"/>
</dbReference>
<feature type="domain" description="PTS EIIB type-2" evidence="2">
    <location>
        <begin position="4"/>
        <end position="96"/>
    </location>
</feature>
<evidence type="ECO:0000259" key="2">
    <source>
        <dbReference type="PROSITE" id="PS51099"/>
    </source>
</evidence>
<proteinExistence type="predicted"/>
<dbReference type="Pfam" id="PF02302">
    <property type="entry name" value="PTS_IIB"/>
    <property type="match status" value="1"/>
</dbReference>
<accession>A0ABR9QQQ5</accession>
<reference evidence="3 4" key="1">
    <citation type="submission" date="2020-10" db="EMBL/GenBank/DDBJ databases">
        <title>ChiBAC.</title>
        <authorList>
            <person name="Zenner C."/>
            <person name="Hitch T.C.A."/>
            <person name="Clavel T."/>
        </authorList>
    </citation>
    <scope>NUCLEOTIDE SEQUENCE [LARGE SCALE GENOMIC DNA]</scope>
    <source>
        <strain evidence="3 4">DSM 107455</strain>
    </source>
</reference>
<evidence type="ECO:0000256" key="1">
    <source>
        <dbReference type="ARBA" id="ARBA00022679"/>
    </source>
</evidence>
<dbReference type="RefSeq" id="WP_193528825.1">
    <property type="nucleotide sequence ID" value="NZ_JADCJZ010000001.1"/>
</dbReference>
<keyword evidence="3" id="KW-0813">Transport</keyword>
<keyword evidence="3" id="KW-0762">Sugar transport</keyword>
<sequence length="98" mass="10773">MQELKVLTVCGAGVGTSTLLRMNIADAFKSFDLPFSVKVENTSLSRAKGTRCDLVVTFDSFADDARKFCPHVITIKNLMDKQELRDKVGAYLTEAGLI</sequence>
<evidence type="ECO:0000313" key="4">
    <source>
        <dbReference type="Proteomes" id="UP001194273"/>
    </source>
</evidence>
<dbReference type="EMBL" id="JADCJZ010000001">
    <property type="protein sequence ID" value="MBE5023367.1"/>
    <property type="molecule type" value="Genomic_DNA"/>
</dbReference>
<gene>
    <name evidence="3" type="ORF">INF26_00635</name>
</gene>
<dbReference type="Proteomes" id="UP001194273">
    <property type="component" value="Unassembled WGS sequence"/>
</dbReference>
<name>A0ABR9QQQ5_9ACTN</name>
<comment type="caution">
    <text evidence="3">The sequence shown here is derived from an EMBL/GenBank/DDBJ whole genome shotgun (WGS) entry which is preliminary data.</text>
</comment>